<dbReference type="InterPro" id="IPR012507">
    <property type="entry name" value="YibE_F"/>
</dbReference>
<sequence length="341" mass="37510">MKKKIITLFLLILISVLAGFLVQRYSGIFYQSPVLAVKKVQKQDDQIKISGQLVNHQKEAVTLKTDAHSVAALTISFKVGQQLLLNSNKEEIIAEKQDGVVVAIIFVFLSLVLLLGGKSGVLALWGLALNLGVLFFLLRLDTLFSGLPTLGLMFLYGASSIIITFLANYGIKAFRIDLILTTGGIVLGGFLICLTALKLFENNGIRFEEMQFLTRPYLGVFYGSLLIGGIGAAVDMVVTLVSSLKELVYQQPTISQKELLRSGRRIAQDVTSSMMNVLLFAYLSGAIPMLIFYLKNGWPFVSTLQLHLSLELLRAFCGAFTILLSIPASLLCVILERRRKA</sequence>
<accession>A0A1L8R7I0</accession>
<dbReference type="RefSeq" id="WP_071864377.1">
    <property type="nucleotide sequence ID" value="NZ_JBHLVQ010000007.1"/>
</dbReference>
<proteinExistence type="predicted"/>
<organism evidence="2 3">
    <name type="scientific">Enterococcus canintestini</name>
    <dbReference type="NCBI Taxonomy" id="317010"/>
    <lineage>
        <taxon>Bacteria</taxon>
        <taxon>Bacillati</taxon>
        <taxon>Bacillota</taxon>
        <taxon>Bacilli</taxon>
        <taxon>Lactobacillales</taxon>
        <taxon>Enterococcaceae</taxon>
        <taxon>Enterococcus</taxon>
    </lineage>
</organism>
<gene>
    <name evidence="2" type="ORF">RU96_GL002016</name>
</gene>
<name>A0A1L8R7I0_9ENTE</name>
<reference evidence="2 3" key="1">
    <citation type="submission" date="2014-12" db="EMBL/GenBank/DDBJ databases">
        <title>Draft genome sequences of 29 type strains of Enterococci.</title>
        <authorList>
            <person name="Zhong Z."/>
            <person name="Sun Z."/>
            <person name="Liu W."/>
            <person name="Zhang W."/>
            <person name="Zhang H."/>
        </authorList>
    </citation>
    <scope>NUCLEOTIDE SEQUENCE [LARGE SCALE GENOMIC DNA]</scope>
    <source>
        <strain evidence="2 3">DSM 21207</strain>
    </source>
</reference>
<keyword evidence="1" id="KW-0812">Transmembrane</keyword>
<evidence type="ECO:0000313" key="2">
    <source>
        <dbReference type="EMBL" id="OJG15711.1"/>
    </source>
</evidence>
<protein>
    <recommendedName>
        <fullName evidence="4">YibE/F-like protein</fullName>
    </recommendedName>
</protein>
<dbReference type="Proteomes" id="UP000182835">
    <property type="component" value="Unassembled WGS sequence"/>
</dbReference>
<dbReference type="OrthoDB" id="5753718at2"/>
<dbReference type="EMBL" id="JXKG01000005">
    <property type="protein sequence ID" value="OJG15711.1"/>
    <property type="molecule type" value="Genomic_DNA"/>
</dbReference>
<dbReference type="PANTHER" id="PTHR41771:SF1">
    <property type="entry name" value="MEMBRANE PROTEIN"/>
    <property type="match status" value="1"/>
</dbReference>
<evidence type="ECO:0008006" key="4">
    <source>
        <dbReference type="Google" id="ProtNLM"/>
    </source>
</evidence>
<keyword evidence="1" id="KW-0472">Membrane</keyword>
<dbReference type="STRING" id="317010.RU96_GL002016"/>
<feature type="transmembrane region" description="Helical" evidence="1">
    <location>
        <begin position="178"/>
        <end position="200"/>
    </location>
</feature>
<dbReference type="PANTHER" id="PTHR41771">
    <property type="entry name" value="MEMBRANE PROTEIN-RELATED"/>
    <property type="match status" value="1"/>
</dbReference>
<feature type="transmembrane region" description="Helical" evidence="1">
    <location>
        <begin position="313"/>
        <end position="335"/>
    </location>
</feature>
<feature type="transmembrane region" description="Helical" evidence="1">
    <location>
        <begin position="274"/>
        <end position="293"/>
    </location>
</feature>
<dbReference type="AlphaFoldDB" id="A0A1L8R7I0"/>
<evidence type="ECO:0000313" key="3">
    <source>
        <dbReference type="Proteomes" id="UP000182835"/>
    </source>
</evidence>
<evidence type="ECO:0000256" key="1">
    <source>
        <dbReference type="SAM" id="Phobius"/>
    </source>
</evidence>
<dbReference type="Pfam" id="PF07907">
    <property type="entry name" value="YibE_F"/>
    <property type="match status" value="1"/>
</dbReference>
<keyword evidence="1" id="KW-1133">Transmembrane helix</keyword>
<feature type="transmembrane region" description="Helical" evidence="1">
    <location>
        <begin position="220"/>
        <end position="241"/>
    </location>
</feature>
<feature type="transmembrane region" description="Helical" evidence="1">
    <location>
        <begin position="152"/>
        <end position="171"/>
    </location>
</feature>
<feature type="transmembrane region" description="Helical" evidence="1">
    <location>
        <begin position="99"/>
        <end position="115"/>
    </location>
</feature>
<feature type="transmembrane region" description="Helical" evidence="1">
    <location>
        <begin position="122"/>
        <end position="140"/>
    </location>
</feature>
<comment type="caution">
    <text evidence="2">The sequence shown here is derived from an EMBL/GenBank/DDBJ whole genome shotgun (WGS) entry which is preliminary data.</text>
</comment>